<protein>
    <submittedName>
        <fullName evidence="1">Uncharacterized protein</fullName>
    </submittedName>
</protein>
<sequence>MHAGTFGYDSDARLVEFAQGLPNGTELLTVFRARADGSFHERVQELERRLLAARDDSAFADVRLFAEELWVYGRERRIVPFCSLEYRDSPVPKLKCTVPFDDALRSVYADALGPGYLALGFRPYSIVMEGVQGVNQPQQAALSDLVGCHYDISFLKAGFSPRERRGDHQVYKEFAAEAHAGSGELKVYCDEDKEKVLSLVKRFGFHSVK</sequence>
<gene>
    <name evidence="1" type="ORF">C4541_11515</name>
</gene>
<organism evidence="1 2">
    <name type="scientific">Candidatus Auribacter fodinae</name>
    <dbReference type="NCBI Taxonomy" id="2093366"/>
    <lineage>
        <taxon>Bacteria</taxon>
        <taxon>Pseudomonadati</taxon>
        <taxon>Candidatus Auribacterota</taxon>
        <taxon>Candidatus Auribacteria</taxon>
        <taxon>Candidatus Auribacterales</taxon>
        <taxon>Candidatus Auribacteraceae</taxon>
        <taxon>Candidatus Auribacter</taxon>
    </lineage>
</organism>
<comment type="caution">
    <text evidence="1">The sequence shown here is derived from an EMBL/GenBank/DDBJ whole genome shotgun (WGS) entry which is preliminary data.</text>
</comment>
<dbReference type="Proteomes" id="UP000266426">
    <property type="component" value="Unassembled WGS sequence"/>
</dbReference>
<evidence type="ECO:0000313" key="1">
    <source>
        <dbReference type="EMBL" id="RJP56752.1"/>
    </source>
</evidence>
<reference evidence="1 2" key="1">
    <citation type="journal article" date="2017" name="ISME J.">
        <title>Energy and carbon metabolisms in a deep terrestrial subsurface fluid microbial community.</title>
        <authorList>
            <person name="Momper L."/>
            <person name="Jungbluth S.P."/>
            <person name="Lee M.D."/>
            <person name="Amend J.P."/>
        </authorList>
    </citation>
    <scope>NUCLEOTIDE SEQUENCE [LARGE SCALE GENOMIC DNA]</scope>
    <source>
        <strain evidence="1">SURF_26</strain>
    </source>
</reference>
<evidence type="ECO:0000313" key="2">
    <source>
        <dbReference type="Proteomes" id="UP000266426"/>
    </source>
</evidence>
<dbReference type="EMBL" id="QZJZ01000091">
    <property type="protein sequence ID" value="RJP56752.1"/>
    <property type="molecule type" value="Genomic_DNA"/>
</dbReference>
<dbReference type="AlphaFoldDB" id="A0A3A4QVI1"/>
<proteinExistence type="predicted"/>
<accession>A0A3A4QVI1</accession>
<name>A0A3A4QVI1_9BACT</name>